<evidence type="ECO:0000313" key="1">
    <source>
        <dbReference type="EMBL" id="MFC4033882.1"/>
    </source>
</evidence>
<dbReference type="RefSeq" id="WP_386431126.1">
    <property type="nucleotide sequence ID" value="NZ_JBHSBB010000014.1"/>
</dbReference>
<proteinExistence type="predicted"/>
<evidence type="ECO:0000313" key="2">
    <source>
        <dbReference type="Proteomes" id="UP001595765"/>
    </source>
</evidence>
<gene>
    <name evidence="1" type="ORF">ACFO3J_20705</name>
</gene>
<name>A0ABV8HRW8_9ACTN</name>
<sequence>MASAEEYERVIKKAEGIGLGSLTTRETELLKVLYKESGSRGNRARRVINGK</sequence>
<dbReference type="Proteomes" id="UP001595765">
    <property type="component" value="Unassembled WGS sequence"/>
</dbReference>
<protein>
    <submittedName>
        <fullName evidence="1">Uncharacterized protein</fullName>
    </submittedName>
</protein>
<reference evidence="2" key="1">
    <citation type="journal article" date="2019" name="Int. J. Syst. Evol. Microbiol.">
        <title>The Global Catalogue of Microorganisms (GCM) 10K type strain sequencing project: providing services to taxonomists for standard genome sequencing and annotation.</title>
        <authorList>
            <consortium name="The Broad Institute Genomics Platform"/>
            <consortium name="The Broad Institute Genome Sequencing Center for Infectious Disease"/>
            <person name="Wu L."/>
            <person name="Ma J."/>
        </authorList>
    </citation>
    <scope>NUCLEOTIDE SEQUENCE [LARGE SCALE GENOMIC DNA]</scope>
    <source>
        <strain evidence="2">CGMCC 4.7237</strain>
    </source>
</reference>
<keyword evidence="2" id="KW-1185">Reference proteome</keyword>
<organism evidence="1 2">
    <name type="scientific">Streptomyces polygonati</name>
    <dbReference type="NCBI Taxonomy" id="1617087"/>
    <lineage>
        <taxon>Bacteria</taxon>
        <taxon>Bacillati</taxon>
        <taxon>Actinomycetota</taxon>
        <taxon>Actinomycetes</taxon>
        <taxon>Kitasatosporales</taxon>
        <taxon>Streptomycetaceae</taxon>
        <taxon>Streptomyces</taxon>
    </lineage>
</organism>
<comment type="caution">
    <text evidence="1">The sequence shown here is derived from an EMBL/GenBank/DDBJ whole genome shotgun (WGS) entry which is preliminary data.</text>
</comment>
<accession>A0ABV8HRW8</accession>
<dbReference type="EMBL" id="JBHSBB010000014">
    <property type="protein sequence ID" value="MFC4033882.1"/>
    <property type="molecule type" value="Genomic_DNA"/>
</dbReference>